<dbReference type="PANTHER" id="PTHR43143">
    <property type="entry name" value="METALLOPHOSPHOESTERASE, CALCINEURIN SUPERFAMILY"/>
    <property type="match status" value="1"/>
</dbReference>
<feature type="domain" description="Calcineurin-like phosphoesterase C-terminal" evidence="2">
    <location>
        <begin position="373"/>
        <end position="552"/>
    </location>
</feature>
<protein>
    <submittedName>
        <fullName evidence="4">3',5'-cyclic AMP phosphodiesterase CpdA</fullName>
    </submittedName>
</protein>
<dbReference type="SUPFAM" id="SSF117074">
    <property type="entry name" value="Hypothetical protein PA1324"/>
    <property type="match status" value="1"/>
</dbReference>
<evidence type="ECO:0000313" key="4">
    <source>
        <dbReference type="EMBL" id="SDU74537.1"/>
    </source>
</evidence>
<dbReference type="InterPro" id="IPR032288">
    <property type="entry name" value="Metallophos_C"/>
</dbReference>
<proteinExistence type="predicted"/>
<dbReference type="GO" id="GO:0005975">
    <property type="term" value="P:carbohydrate metabolic process"/>
    <property type="evidence" value="ECO:0007669"/>
    <property type="project" value="UniProtKB-ARBA"/>
</dbReference>
<dbReference type="STRING" id="419479.SAMN04488563_4764"/>
<feature type="region of interest" description="Disordered" evidence="1">
    <location>
        <begin position="547"/>
        <end position="567"/>
    </location>
</feature>
<dbReference type="InterPro" id="IPR013783">
    <property type="entry name" value="Ig-like_fold"/>
</dbReference>
<dbReference type="Pfam" id="PF16370">
    <property type="entry name" value="MetallophosC"/>
    <property type="match status" value="1"/>
</dbReference>
<dbReference type="InterPro" id="IPR032285">
    <property type="entry name" value="Metallophos_N"/>
</dbReference>
<dbReference type="AlphaFoldDB" id="A0A1H2L0F1"/>
<dbReference type="InterPro" id="IPR029052">
    <property type="entry name" value="Metallo-depent_PP-like"/>
</dbReference>
<organism evidence="4 5">
    <name type="scientific">Jiangella alkaliphila</name>
    <dbReference type="NCBI Taxonomy" id="419479"/>
    <lineage>
        <taxon>Bacteria</taxon>
        <taxon>Bacillati</taxon>
        <taxon>Actinomycetota</taxon>
        <taxon>Actinomycetes</taxon>
        <taxon>Jiangellales</taxon>
        <taxon>Jiangellaceae</taxon>
        <taxon>Jiangella</taxon>
    </lineage>
</organism>
<evidence type="ECO:0000259" key="2">
    <source>
        <dbReference type="Pfam" id="PF16370"/>
    </source>
</evidence>
<feature type="domain" description="Calcineurin-like phosphoesterase N-terminal" evidence="3">
    <location>
        <begin position="56"/>
        <end position="115"/>
    </location>
</feature>
<dbReference type="Gene3D" id="2.60.40.10">
    <property type="entry name" value="Immunoglobulins"/>
    <property type="match status" value="2"/>
</dbReference>
<sequence>MARRKRWLVGTGIAATVTGLGATGFGLAGAETAPETETATGVVYDDRNRNGQRDGGEAGVADVSVSNGRDVVRTDADGRYSLQVDDETVIFVSKPAGWMVPVNDVQLPQFYYNHYPNGSPYELRYGGVEPTGPLPASVDFPMYQDDSVDETFSALAFADPQTSNTGQIDTMAIDVIAGIVGNTDARFGVTVGDVVNDPLDLFAPHNQAVSAIGIPWWNTPGNHDQDYDAPTDANATDTYKETFGPTDYSFDYGQVHFVLMDNVKHEGPDHGYIGYLNDEQLQWLENDLRHVPADKLIVIGTHIPLATDATTSDGVNTTNLTDLFAILEDREHVYTISGHDTSNSWQMYMGEEHGWFGPKDFHHQVLAEVRGSGWNTGPRDSRGIQAADMSDGNPNGHYELFFDGNEYTAQFKPASLPEEYQIRLTFDGGWGDEVRIPTGVSGVDGFAAGTVRFNARDWIGTGVQRPTVTANVFDGGSRHTVEVSVDGGPFLPMTHLSPQNDPYISVLRSTLTGSLRPAAPEPSSHLWSYELPRGLRHGEHTVTVRSTDPYGQVSTTDDTITVAGGRP</sequence>
<dbReference type="Proteomes" id="UP000182977">
    <property type="component" value="Chromosome I"/>
</dbReference>
<dbReference type="InterPro" id="IPR051918">
    <property type="entry name" value="STPP_CPPED1"/>
</dbReference>
<reference evidence="5" key="1">
    <citation type="submission" date="2016-10" db="EMBL/GenBank/DDBJ databases">
        <authorList>
            <person name="Varghese N."/>
            <person name="Submissions S."/>
        </authorList>
    </citation>
    <scope>NUCLEOTIDE SEQUENCE [LARGE SCALE GENOMIC DNA]</scope>
    <source>
        <strain evidence="5">DSM 45079</strain>
    </source>
</reference>
<gene>
    <name evidence="4" type="ORF">SAMN04488563_4764</name>
</gene>
<dbReference type="SUPFAM" id="SSF56300">
    <property type="entry name" value="Metallo-dependent phosphatases"/>
    <property type="match status" value="1"/>
</dbReference>
<evidence type="ECO:0000256" key="1">
    <source>
        <dbReference type="SAM" id="MobiDB-lite"/>
    </source>
</evidence>
<dbReference type="Pfam" id="PF16371">
    <property type="entry name" value="MetallophosN"/>
    <property type="match status" value="1"/>
</dbReference>
<dbReference type="Gene3D" id="3.60.21.10">
    <property type="match status" value="1"/>
</dbReference>
<keyword evidence="5" id="KW-1185">Reference proteome</keyword>
<evidence type="ECO:0000259" key="3">
    <source>
        <dbReference type="Pfam" id="PF16371"/>
    </source>
</evidence>
<accession>A0A1H2L0F1</accession>
<dbReference type="PANTHER" id="PTHR43143:SF6">
    <property type="entry name" value="BLL3016 PROTEIN"/>
    <property type="match status" value="1"/>
</dbReference>
<evidence type="ECO:0000313" key="5">
    <source>
        <dbReference type="Proteomes" id="UP000182977"/>
    </source>
</evidence>
<name>A0A1H2L0F1_9ACTN</name>
<dbReference type="EMBL" id="LT629791">
    <property type="protein sequence ID" value="SDU74537.1"/>
    <property type="molecule type" value="Genomic_DNA"/>
</dbReference>